<dbReference type="GO" id="GO:0005789">
    <property type="term" value="C:endoplasmic reticulum membrane"/>
    <property type="evidence" value="ECO:0007669"/>
    <property type="project" value="UniProtKB-SubCell"/>
</dbReference>
<evidence type="ECO:0000313" key="26">
    <source>
        <dbReference type="Proteomes" id="UP000887569"/>
    </source>
</evidence>
<protein>
    <recommendedName>
        <fullName evidence="9">4-hydroxyphenylpyruvate dioxygenase</fullName>
        <ecNumber evidence="8">1.13.11.27</ecNumber>
    </recommendedName>
    <alternativeName>
        <fullName evidence="21">4-hydroxyphenylpyruvic acid oxidase</fullName>
    </alternativeName>
</protein>
<feature type="chain" id="PRO_5037356537" description="4-hydroxyphenylpyruvate dioxygenase" evidence="24">
    <location>
        <begin position="21"/>
        <end position="485"/>
    </location>
</feature>
<dbReference type="InterPro" id="IPR037523">
    <property type="entry name" value="VOC_core"/>
</dbReference>
<dbReference type="InterPro" id="IPR029068">
    <property type="entry name" value="Glyas_Bleomycin-R_OHBP_Dase"/>
</dbReference>
<evidence type="ECO:0000313" key="27">
    <source>
        <dbReference type="WBParaSite" id="PgR012_g198_t01"/>
    </source>
</evidence>
<comment type="function">
    <text evidence="22">Catalyzes the conversion of 4-hydroxyphenylpyruvic acid to homogentisic acid, one of the steps in tyrosine catabolism.</text>
</comment>
<evidence type="ECO:0000256" key="24">
    <source>
        <dbReference type="SAM" id="SignalP"/>
    </source>
</evidence>
<dbReference type="PANTHER" id="PTHR11959:SF1">
    <property type="entry name" value="4-HYDROXYPHENYLPYRUVATE DIOXYGENASE"/>
    <property type="match status" value="1"/>
</dbReference>
<dbReference type="Gene3D" id="3.10.180.10">
    <property type="entry name" value="2,3-Dihydroxybiphenyl 1,2-Dioxygenase, domain 1"/>
    <property type="match status" value="2"/>
</dbReference>
<evidence type="ECO:0000256" key="18">
    <source>
        <dbReference type="ARBA" id="ARBA00023034"/>
    </source>
</evidence>
<evidence type="ECO:0000256" key="21">
    <source>
        <dbReference type="ARBA" id="ARBA00029786"/>
    </source>
</evidence>
<feature type="signal peptide" evidence="24">
    <location>
        <begin position="1"/>
        <end position="20"/>
    </location>
</feature>
<keyword evidence="11" id="KW-0479">Metal-binding</keyword>
<keyword evidence="17" id="KW-0408">Iron</keyword>
<dbReference type="Proteomes" id="UP000887569">
    <property type="component" value="Unplaced"/>
</dbReference>
<evidence type="ECO:0000256" key="9">
    <source>
        <dbReference type="ARBA" id="ARBA00018452"/>
    </source>
</evidence>
<dbReference type="EC" id="1.13.11.27" evidence="8"/>
<keyword evidence="24" id="KW-0732">Signal</keyword>
<evidence type="ECO:0000256" key="10">
    <source>
        <dbReference type="ARBA" id="ARBA00022490"/>
    </source>
</evidence>
<dbReference type="PANTHER" id="PTHR11959">
    <property type="entry name" value="4-HYDROXYPHENYLPYRUVATE DIOXYGENASE"/>
    <property type="match status" value="1"/>
</dbReference>
<dbReference type="NCBIfam" id="TIGR01263">
    <property type="entry name" value="4HPPD"/>
    <property type="match status" value="1"/>
</dbReference>
<evidence type="ECO:0000256" key="3">
    <source>
        <dbReference type="ARBA" id="ARBA00004406"/>
    </source>
</evidence>
<dbReference type="Pfam" id="PF00903">
    <property type="entry name" value="Glyoxalase"/>
    <property type="match status" value="1"/>
</dbReference>
<evidence type="ECO:0000256" key="2">
    <source>
        <dbReference type="ARBA" id="ARBA00004395"/>
    </source>
</evidence>
<dbReference type="GO" id="GO:0003868">
    <property type="term" value="F:4-hydroxyphenylpyruvate dioxygenase activity"/>
    <property type="evidence" value="ECO:0007669"/>
    <property type="project" value="UniProtKB-EC"/>
</dbReference>
<dbReference type="CDD" id="cd07250">
    <property type="entry name" value="HPPD_C_like"/>
    <property type="match status" value="1"/>
</dbReference>
<evidence type="ECO:0000256" key="11">
    <source>
        <dbReference type="ARBA" id="ARBA00022723"/>
    </source>
</evidence>
<feature type="domain" description="VOC" evidence="25">
    <location>
        <begin position="232"/>
        <end position="391"/>
    </location>
</feature>
<evidence type="ECO:0000256" key="12">
    <source>
        <dbReference type="ARBA" id="ARBA00022737"/>
    </source>
</evidence>
<sequence>MCWCIVVLITAGQIPPLTWPLFYDVPPSSIQRHRQVIGHITKEHLTRRRSAKMVSANEHDVKQSKGRFITFDHVRFWVGNAKQAAFWYCTNYGFEPFAYKGLETGSRMVASHAIRQNKIIFVFESPLLPGNEEIGAHLVQHGDGVRDVAFEVDDLEWIVENARRSGAKMVKEITEESDEDGTVRSATLQTYGDTVHTLVERKAYKGLFLPGFRKHHLKADFFDTLPKADLTFIDHCVGNQGDLQMESVAEWYEKALQFHRFWSVDDAMIHTEYSALRSVVVTNAEETIKMPINEPASGRRAVSQIQEFVDYYGGPGVQHIALNTPDIIRTVEALRARGLQFLSIPHTYYAVLRKNLKNAKIRIAEDMDTLQQLNILVDYDERGYLLQIFSKPCQDRPTLFIEIIQRQNHQATSKRCSSQLNWNRTRGATFSIPMLWKAALACSTDSSPFLKQICRSSIVLTATRYAPQPAFPEFPQSLRDAAVHI</sequence>
<proteinExistence type="inferred from homology"/>
<dbReference type="AlphaFoldDB" id="A0A915AS07"/>
<dbReference type="GO" id="GO:0006572">
    <property type="term" value="P:L-tyrosine catabolic process"/>
    <property type="evidence" value="ECO:0007669"/>
    <property type="project" value="UniProtKB-KW"/>
</dbReference>
<evidence type="ECO:0000256" key="17">
    <source>
        <dbReference type="ARBA" id="ARBA00023004"/>
    </source>
</evidence>
<evidence type="ECO:0000256" key="23">
    <source>
        <dbReference type="ARBA" id="ARBA00048047"/>
    </source>
</evidence>
<dbReference type="GO" id="GO:0046872">
    <property type="term" value="F:metal ion binding"/>
    <property type="evidence" value="ECO:0007669"/>
    <property type="project" value="UniProtKB-KW"/>
</dbReference>
<evidence type="ECO:0000256" key="15">
    <source>
        <dbReference type="ARBA" id="ARBA00022964"/>
    </source>
</evidence>
<dbReference type="SUPFAM" id="SSF54593">
    <property type="entry name" value="Glyoxalase/Bleomycin resistance protein/Dihydroxybiphenyl dioxygenase"/>
    <property type="match status" value="1"/>
</dbReference>
<dbReference type="InterPro" id="IPR005956">
    <property type="entry name" value="4OHPhenylPyrv_dOase"/>
</dbReference>
<evidence type="ECO:0000256" key="19">
    <source>
        <dbReference type="ARBA" id="ARBA00023136"/>
    </source>
</evidence>
<keyword evidence="14" id="KW-0828">Tyrosine catabolism</keyword>
<evidence type="ECO:0000256" key="14">
    <source>
        <dbReference type="ARBA" id="ARBA00022878"/>
    </source>
</evidence>
<comment type="catalytic activity">
    <reaction evidence="23">
        <text>3-(4-hydroxyphenyl)pyruvate + O2 = homogentisate + CO2</text>
        <dbReference type="Rhea" id="RHEA:16189"/>
        <dbReference type="ChEBI" id="CHEBI:15379"/>
        <dbReference type="ChEBI" id="CHEBI:16169"/>
        <dbReference type="ChEBI" id="CHEBI:16526"/>
        <dbReference type="ChEBI" id="CHEBI:36242"/>
        <dbReference type="EC" id="1.13.11.27"/>
    </reaction>
    <physiologicalReaction direction="left-to-right" evidence="23">
        <dbReference type="Rhea" id="RHEA:16190"/>
    </physiologicalReaction>
</comment>
<keyword evidence="26" id="KW-1185">Reference proteome</keyword>
<comment type="pathway">
    <text evidence="5">Amino-acid degradation; L-phenylalanine degradation; acetoacetate and fumarate from L-phenylalanine: step 3/6.</text>
</comment>
<dbReference type="InterPro" id="IPR004360">
    <property type="entry name" value="Glyas_Fos-R_dOase_dom"/>
</dbReference>
<name>A0A915AS07_PARUN</name>
<keyword evidence="18" id="KW-0333">Golgi apparatus</keyword>
<dbReference type="GO" id="GO:0042803">
    <property type="term" value="F:protein homodimerization activity"/>
    <property type="evidence" value="ECO:0007669"/>
    <property type="project" value="UniProtKB-ARBA"/>
</dbReference>
<keyword evidence="10" id="KW-0963">Cytoplasm</keyword>
<dbReference type="InterPro" id="IPR041735">
    <property type="entry name" value="4OHPhenylPyrv_dOase_C"/>
</dbReference>
<accession>A0A915AS07</accession>
<keyword evidence="13" id="KW-0256">Endoplasmic reticulum</keyword>
<dbReference type="FunFam" id="3.10.180.10:FF:000022">
    <property type="entry name" value="4-hydroxyphenylpyruvate dioxygenase"/>
    <property type="match status" value="1"/>
</dbReference>
<reference evidence="27" key="1">
    <citation type="submission" date="2022-11" db="UniProtKB">
        <authorList>
            <consortium name="WormBaseParasite"/>
        </authorList>
    </citation>
    <scope>IDENTIFICATION</scope>
</reference>
<dbReference type="WBParaSite" id="PgR012_g198_t01">
    <property type="protein sequence ID" value="PgR012_g198_t01"/>
    <property type="gene ID" value="PgR012_g198"/>
</dbReference>
<dbReference type="InterPro" id="IPR041736">
    <property type="entry name" value="4OHPhenylPyrv_dOase_N"/>
</dbReference>
<evidence type="ECO:0000256" key="16">
    <source>
        <dbReference type="ARBA" id="ARBA00023002"/>
    </source>
</evidence>
<evidence type="ECO:0000256" key="4">
    <source>
        <dbReference type="ARBA" id="ARBA00004496"/>
    </source>
</evidence>
<evidence type="ECO:0000256" key="6">
    <source>
        <dbReference type="ARBA" id="ARBA00005877"/>
    </source>
</evidence>
<keyword evidence="15" id="KW-0223">Dioxygenase</keyword>
<comment type="subcellular location">
    <subcellularLocation>
        <location evidence="4">Cytoplasm</location>
    </subcellularLocation>
    <subcellularLocation>
        <location evidence="3">Endoplasmic reticulum membrane</location>
        <topology evidence="3">Peripheral membrane protein</topology>
    </subcellularLocation>
    <subcellularLocation>
        <location evidence="2">Golgi apparatus membrane</location>
        <topology evidence="2">Peripheral membrane protein</topology>
    </subcellularLocation>
</comment>
<dbReference type="GO" id="GO:0006559">
    <property type="term" value="P:L-phenylalanine catabolic process"/>
    <property type="evidence" value="ECO:0007669"/>
    <property type="project" value="UniProtKB-KW"/>
</dbReference>
<keyword evidence="19" id="KW-0472">Membrane</keyword>
<feature type="domain" description="VOC" evidence="25">
    <location>
        <begin position="70"/>
        <end position="201"/>
    </location>
</feature>
<evidence type="ECO:0000256" key="7">
    <source>
        <dbReference type="ARBA" id="ARBA00011738"/>
    </source>
</evidence>
<comment type="cofactor">
    <cofactor evidence="1">
        <name>Fe cation</name>
        <dbReference type="ChEBI" id="CHEBI:24875"/>
    </cofactor>
</comment>
<evidence type="ECO:0000256" key="22">
    <source>
        <dbReference type="ARBA" id="ARBA00033727"/>
    </source>
</evidence>
<evidence type="ECO:0000256" key="13">
    <source>
        <dbReference type="ARBA" id="ARBA00022824"/>
    </source>
</evidence>
<evidence type="ECO:0000256" key="5">
    <source>
        <dbReference type="ARBA" id="ARBA00005162"/>
    </source>
</evidence>
<dbReference type="PROSITE" id="PS51819">
    <property type="entry name" value="VOC"/>
    <property type="match status" value="2"/>
</dbReference>
<comment type="similarity">
    <text evidence="6">Belongs to the 4HPPD family.</text>
</comment>
<organism evidence="26 27">
    <name type="scientific">Parascaris univalens</name>
    <name type="common">Nematode worm</name>
    <dbReference type="NCBI Taxonomy" id="6257"/>
    <lineage>
        <taxon>Eukaryota</taxon>
        <taxon>Metazoa</taxon>
        <taxon>Ecdysozoa</taxon>
        <taxon>Nematoda</taxon>
        <taxon>Chromadorea</taxon>
        <taxon>Rhabditida</taxon>
        <taxon>Spirurina</taxon>
        <taxon>Ascaridomorpha</taxon>
        <taxon>Ascaridoidea</taxon>
        <taxon>Ascarididae</taxon>
        <taxon>Parascaris</taxon>
    </lineage>
</organism>
<evidence type="ECO:0000259" key="25">
    <source>
        <dbReference type="PROSITE" id="PS51819"/>
    </source>
</evidence>
<evidence type="ECO:0000256" key="8">
    <source>
        <dbReference type="ARBA" id="ARBA00013222"/>
    </source>
</evidence>
<keyword evidence="20" id="KW-0585">Phenylalanine catabolism</keyword>
<dbReference type="CDD" id="cd08342">
    <property type="entry name" value="HPPD_N_like"/>
    <property type="match status" value="1"/>
</dbReference>
<comment type="subunit">
    <text evidence="7">Homodimer.</text>
</comment>
<keyword evidence="16" id="KW-0560">Oxidoreductase</keyword>
<dbReference type="GO" id="GO:0000139">
    <property type="term" value="C:Golgi membrane"/>
    <property type="evidence" value="ECO:0007669"/>
    <property type="project" value="UniProtKB-SubCell"/>
</dbReference>
<keyword evidence="12" id="KW-0677">Repeat</keyword>
<evidence type="ECO:0000256" key="1">
    <source>
        <dbReference type="ARBA" id="ARBA00001962"/>
    </source>
</evidence>
<evidence type="ECO:0000256" key="20">
    <source>
        <dbReference type="ARBA" id="ARBA00023232"/>
    </source>
</evidence>